<evidence type="ECO:0000313" key="2">
    <source>
        <dbReference type="Proteomes" id="UP000828390"/>
    </source>
</evidence>
<name>A0A9D4FXK2_DREPO</name>
<organism evidence="1 2">
    <name type="scientific">Dreissena polymorpha</name>
    <name type="common">Zebra mussel</name>
    <name type="synonym">Mytilus polymorpha</name>
    <dbReference type="NCBI Taxonomy" id="45954"/>
    <lineage>
        <taxon>Eukaryota</taxon>
        <taxon>Metazoa</taxon>
        <taxon>Spiralia</taxon>
        <taxon>Lophotrochozoa</taxon>
        <taxon>Mollusca</taxon>
        <taxon>Bivalvia</taxon>
        <taxon>Autobranchia</taxon>
        <taxon>Heteroconchia</taxon>
        <taxon>Euheterodonta</taxon>
        <taxon>Imparidentia</taxon>
        <taxon>Neoheterodontei</taxon>
        <taxon>Myida</taxon>
        <taxon>Dreissenoidea</taxon>
        <taxon>Dreissenidae</taxon>
        <taxon>Dreissena</taxon>
    </lineage>
</organism>
<sequence length="250" mass="28930">MCLKLSYNIHYSMAISEEDWTEISNILDDPFSDEMEEKNKPEFVATKIDKEGCRIHQPLITEDIETNDTDLKSSNMSLSQCEKGESYSDIDLNIPLAKLQKGYSRTKSSKRALFQSSSYESESEFDDDVKDPTYKVHQKELNNSDSDTDSYKIKIPHRRQKVKTKISGFKKACLTNGLRDKNWKRKQTALSRKKRVTPGRPYVYYAIQKAKQESYKTYRARTLLKETHQQNLDALLASNGLKRTVMEIAC</sequence>
<proteinExistence type="predicted"/>
<dbReference type="EMBL" id="JAIWYP010000006">
    <property type="protein sequence ID" value="KAH3806860.1"/>
    <property type="molecule type" value="Genomic_DNA"/>
</dbReference>
<dbReference type="Proteomes" id="UP000828390">
    <property type="component" value="Unassembled WGS sequence"/>
</dbReference>
<reference evidence="1" key="2">
    <citation type="submission" date="2020-11" db="EMBL/GenBank/DDBJ databases">
        <authorList>
            <person name="McCartney M.A."/>
            <person name="Auch B."/>
            <person name="Kono T."/>
            <person name="Mallez S."/>
            <person name="Becker A."/>
            <person name="Gohl D.M."/>
            <person name="Silverstein K.A.T."/>
            <person name="Koren S."/>
            <person name="Bechman K.B."/>
            <person name="Herman A."/>
            <person name="Abrahante J.E."/>
            <person name="Garbe J."/>
        </authorList>
    </citation>
    <scope>NUCLEOTIDE SEQUENCE</scope>
    <source>
        <strain evidence="1">Duluth1</strain>
        <tissue evidence="1">Whole animal</tissue>
    </source>
</reference>
<keyword evidence="2" id="KW-1185">Reference proteome</keyword>
<gene>
    <name evidence="1" type="ORF">DPMN_135188</name>
</gene>
<protein>
    <submittedName>
        <fullName evidence="1">Uncharacterized protein</fullName>
    </submittedName>
</protein>
<evidence type="ECO:0000313" key="1">
    <source>
        <dbReference type="EMBL" id="KAH3806860.1"/>
    </source>
</evidence>
<dbReference type="AlphaFoldDB" id="A0A9D4FXK2"/>
<reference evidence="1" key="1">
    <citation type="journal article" date="2019" name="bioRxiv">
        <title>The Genome of the Zebra Mussel, Dreissena polymorpha: A Resource for Invasive Species Research.</title>
        <authorList>
            <person name="McCartney M.A."/>
            <person name="Auch B."/>
            <person name="Kono T."/>
            <person name="Mallez S."/>
            <person name="Zhang Y."/>
            <person name="Obille A."/>
            <person name="Becker A."/>
            <person name="Abrahante J.E."/>
            <person name="Garbe J."/>
            <person name="Badalamenti J.P."/>
            <person name="Herman A."/>
            <person name="Mangelson H."/>
            <person name="Liachko I."/>
            <person name="Sullivan S."/>
            <person name="Sone E.D."/>
            <person name="Koren S."/>
            <person name="Silverstein K.A.T."/>
            <person name="Beckman K.B."/>
            <person name="Gohl D.M."/>
        </authorList>
    </citation>
    <scope>NUCLEOTIDE SEQUENCE</scope>
    <source>
        <strain evidence="1">Duluth1</strain>
        <tissue evidence="1">Whole animal</tissue>
    </source>
</reference>
<comment type="caution">
    <text evidence="1">The sequence shown here is derived from an EMBL/GenBank/DDBJ whole genome shotgun (WGS) entry which is preliminary data.</text>
</comment>
<accession>A0A9D4FXK2</accession>